<dbReference type="AlphaFoldDB" id="A0A5F9D3L8"/>
<reference evidence="12" key="3">
    <citation type="submission" date="2025-09" db="UniProtKB">
        <authorList>
            <consortium name="Ensembl"/>
        </authorList>
    </citation>
    <scope>IDENTIFICATION</scope>
    <source>
        <strain evidence="12">Thorbecke</strain>
    </source>
</reference>
<dbReference type="STRING" id="9986.ENSOCUP00000040714"/>
<dbReference type="EMBL" id="AAGW02025913">
    <property type="status" value="NOT_ANNOTATED_CDS"/>
    <property type="molecule type" value="Genomic_DNA"/>
</dbReference>
<dbReference type="GO" id="GO:0030286">
    <property type="term" value="C:dynein complex"/>
    <property type="evidence" value="ECO:0007669"/>
    <property type="project" value="UniProtKB-KW"/>
</dbReference>
<protein>
    <submittedName>
        <fullName evidence="12">Uncharacterized protein</fullName>
    </submittedName>
</protein>
<dbReference type="SMR" id="A0A5F9D3L8"/>
<dbReference type="GO" id="GO:0045505">
    <property type="term" value="F:dynein intermediate chain binding"/>
    <property type="evidence" value="ECO:0007669"/>
    <property type="project" value="InterPro"/>
</dbReference>
<evidence type="ECO:0000259" key="10">
    <source>
        <dbReference type="Pfam" id="PF12777"/>
    </source>
</evidence>
<keyword evidence="4" id="KW-0547">Nucleotide-binding</keyword>
<dbReference type="Gene3D" id="1.20.920.20">
    <property type="match status" value="1"/>
</dbReference>
<dbReference type="Pfam" id="PF12781">
    <property type="entry name" value="AAA_9"/>
    <property type="match status" value="1"/>
</dbReference>
<dbReference type="Proteomes" id="UP000001811">
    <property type="component" value="Chromosome 16"/>
</dbReference>
<keyword evidence="3" id="KW-0493">Microtubule</keyword>
<dbReference type="InterPro" id="IPR027417">
    <property type="entry name" value="P-loop_NTPase"/>
</dbReference>
<dbReference type="InterPro" id="IPR024743">
    <property type="entry name" value="Dynein_HC_stalk"/>
</dbReference>
<accession>A0A5F9D3L8</accession>
<dbReference type="FunFam" id="1.20.920.20:FF:000001">
    <property type="entry name" value="dynein heavy chain 2, axonemal"/>
    <property type="match status" value="1"/>
</dbReference>
<proteinExistence type="predicted"/>
<sequence>MEDLSTKYFQETGWHYFITPSSFLQFMETFVHILRSREEEMQMKRDHFHMGLSKILEASRVVTDLQKELSSVGPQIEQKTKEKEIIKEKLKKDSQTVMKVQILVKRDEETMAEEIRIVEDYAQRTANELKNVMPALDQAILALNALGEADVTELRAYTQPPFLILTVMKAVCILLQRNANWTTVKLLLAETDFIKKLINLDKDSIPDQVFIKLKKILTLPDFKPHKIAPVSIACCYMSQWVIALNNYHEVQKMVGPKQIEIAEAQNILKISRERLAEKQRGLQLIEDHLVLLQATYENIIAEKQQLVNWRKVATRRLQCASILPTVLEEEKARWQETIDQLDSKLESVWGDLLLSAACIVYTGVLTPAFRQLIVKKWEALCVENNIALSSNFSLIEVMAQKYEIYRWHNQGLPLGWYSTENAIMIKNSQQWPLLIDPHKQAYNWIRRMEGYKLQELSVEDSSYTKKIENAMKMGGSVLLQNLPETLAPGLEAILKKEIYQRRRQYFIKIGNSEVEYNSNFR</sequence>
<evidence type="ECO:0000256" key="4">
    <source>
        <dbReference type="ARBA" id="ARBA00022741"/>
    </source>
</evidence>
<evidence type="ECO:0000256" key="1">
    <source>
        <dbReference type="ARBA" id="ARBA00004245"/>
    </source>
</evidence>
<keyword evidence="2" id="KW-0963">Cytoplasm</keyword>
<evidence type="ECO:0000256" key="3">
    <source>
        <dbReference type="ARBA" id="ARBA00022701"/>
    </source>
</evidence>
<dbReference type="GO" id="GO:0051959">
    <property type="term" value="F:dynein light intermediate chain binding"/>
    <property type="evidence" value="ECO:0007669"/>
    <property type="project" value="InterPro"/>
</dbReference>
<keyword evidence="9" id="KW-0206">Cytoskeleton</keyword>
<name>A0A5F9D3L8_RABIT</name>
<keyword evidence="6" id="KW-0243">Dynein</keyword>
<evidence type="ECO:0000313" key="12">
    <source>
        <dbReference type="Ensembl" id="ENSOCUP00000040714.1"/>
    </source>
</evidence>
<evidence type="ECO:0000256" key="5">
    <source>
        <dbReference type="ARBA" id="ARBA00022840"/>
    </source>
</evidence>
<dbReference type="Pfam" id="PF12777">
    <property type="entry name" value="MT"/>
    <property type="match status" value="1"/>
</dbReference>
<keyword evidence="7" id="KW-0175">Coiled coil</keyword>
<dbReference type="Ensembl" id="ENSOCUT00000039512.1">
    <property type="protein sequence ID" value="ENSOCUP00000040714.1"/>
    <property type="gene ID" value="ENSOCUG00000038705.1"/>
</dbReference>
<dbReference type="GO" id="GO:0005874">
    <property type="term" value="C:microtubule"/>
    <property type="evidence" value="ECO:0007669"/>
    <property type="project" value="UniProtKB-KW"/>
</dbReference>
<feature type="domain" description="Dynein heavy chain ATP-binding dynein motor region" evidence="11">
    <location>
        <begin position="406"/>
        <end position="521"/>
    </location>
</feature>
<reference evidence="12 13" key="1">
    <citation type="journal article" date="2011" name="Nature">
        <title>A high-resolution map of human evolutionary constraint using 29 mammals.</title>
        <authorList>
            <person name="Lindblad-Toh K."/>
            <person name="Garber M."/>
            <person name="Zuk O."/>
            <person name="Lin M.F."/>
            <person name="Parker B.J."/>
            <person name="Washietl S."/>
            <person name="Kheradpour P."/>
            <person name="Ernst J."/>
            <person name="Jordan G."/>
            <person name="Mauceli E."/>
            <person name="Ward L.D."/>
            <person name="Lowe C.B."/>
            <person name="Holloway A.K."/>
            <person name="Clamp M."/>
            <person name="Gnerre S."/>
            <person name="Alfoldi J."/>
            <person name="Beal K."/>
            <person name="Chang J."/>
            <person name="Clawson H."/>
            <person name="Cuff J."/>
            <person name="Di Palma F."/>
            <person name="Fitzgerald S."/>
            <person name="Flicek P."/>
            <person name="Guttman M."/>
            <person name="Hubisz M.J."/>
            <person name="Jaffe D.B."/>
            <person name="Jungreis I."/>
            <person name="Kent W.J."/>
            <person name="Kostka D."/>
            <person name="Lara M."/>
            <person name="Martins A.L."/>
            <person name="Massingham T."/>
            <person name="Moltke I."/>
            <person name="Raney B.J."/>
            <person name="Rasmussen M.D."/>
            <person name="Robinson J."/>
            <person name="Stark A."/>
            <person name="Vilella A.J."/>
            <person name="Wen J."/>
            <person name="Xie X."/>
            <person name="Zody M.C."/>
            <person name="Baldwin J."/>
            <person name="Bloom T."/>
            <person name="Chin C.W."/>
            <person name="Heiman D."/>
            <person name="Nicol R."/>
            <person name="Nusbaum C."/>
            <person name="Young S."/>
            <person name="Wilkinson J."/>
            <person name="Worley K.C."/>
            <person name="Kovar C.L."/>
            <person name="Muzny D.M."/>
            <person name="Gibbs R.A."/>
            <person name="Cree A."/>
            <person name="Dihn H.H."/>
            <person name="Fowler G."/>
            <person name="Jhangiani S."/>
            <person name="Joshi V."/>
            <person name="Lee S."/>
            <person name="Lewis L.R."/>
            <person name="Nazareth L.V."/>
            <person name="Okwuonu G."/>
            <person name="Santibanez J."/>
            <person name="Warren W.C."/>
            <person name="Mardis E.R."/>
            <person name="Weinstock G.M."/>
            <person name="Wilson R.K."/>
            <person name="Delehaunty K."/>
            <person name="Dooling D."/>
            <person name="Fronik C."/>
            <person name="Fulton L."/>
            <person name="Fulton B."/>
            <person name="Graves T."/>
            <person name="Minx P."/>
            <person name="Sodergren E."/>
            <person name="Birney E."/>
            <person name="Margulies E.H."/>
            <person name="Herrero J."/>
            <person name="Green E.D."/>
            <person name="Haussler D."/>
            <person name="Siepel A."/>
            <person name="Goldman N."/>
            <person name="Pollard K.S."/>
            <person name="Pedersen J.S."/>
            <person name="Lander E.S."/>
            <person name="Kellis M."/>
        </authorList>
    </citation>
    <scope>NUCLEOTIDE SEQUENCE [LARGE SCALE GENOMIC DNA]</scope>
    <source>
        <strain evidence="12 13">Thorbecke inbred</strain>
    </source>
</reference>
<evidence type="ECO:0000256" key="9">
    <source>
        <dbReference type="ARBA" id="ARBA00023212"/>
    </source>
</evidence>
<dbReference type="Gene3D" id="3.40.50.300">
    <property type="entry name" value="P-loop containing nucleotide triphosphate hydrolases"/>
    <property type="match status" value="1"/>
</dbReference>
<dbReference type="InterPro" id="IPR026983">
    <property type="entry name" value="DHC"/>
</dbReference>
<keyword evidence="8" id="KW-0505">Motor protein</keyword>
<evidence type="ECO:0000256" key="6">
    <source>
        <dbReference type="ARBA" id="ARBA00023017"/>
    </source>
</evidence>
<dbReference type="PANTHER" id="PTHR22878">
    <property type="entry name" value="DYNEIN HEAVY CHAIN 6, AXONEMAL-LIKE-RELATED"/>
    <property type="match status" value="1"/>
</dbReference>
<evidence type="ECO:0000256" key="8">
    <source>
        <dbReference type="ARBA" id="ARBA00023175"/>
    </source>
</evidence>
<feature type="domain" description="Dynein heavy chain coiled coil stalk" evidence="10">
    <location>
        <begin position="49"/>
        <end position="377"/>
    </location>
</feature>
<dbReference type="GeneTree" id="ENSGT00940000160505"/>
<keyword evidence="5" id="KW-0067">ATP-binding</keyword>
<dbReference type="InterPro" id="IPR035706">
    <property type="entry name" value="AAA_9"/>
</dbReference>
<reference evidence="12" key="2">
    <citation type="submission" date="2025-08" db="UniProtKB">
        <authorList>
            <consortium name="Ensembl"/>
        </authorList>
    </citation>
    <scope>IDENTIFICATION</scope>
    <source>
        <strain evidence="12">Thorbecke</strain>
    </source>
</reference>
<organism evidence="12 13">
    <name type="scientific">Oryctolagus cuniculus</name>
    <name type="common">Rabbit</name>
    <dbReference type="NCBI Taxonomy" id="9986"/>
    <lineage>
        <taxon>Eukaryota</taxon>
        <taxon>Metazoa</taxon>
        <taxon>Chordata</taxon>
        <taxon>Craniata</taxon>
        <taxon>Vertebrata</taxon>
        <taxon>Euteleostomi</taxon>
        <taxon>Mammalia</taxon>
        <taxon>Eutheria</taxon>
        <taxon>Euarchontoglires</taxon>
        <taxon>Glires</taxon>
        <taxon>Lagomorpha</taxon>
        <taxon>Leporidae</taxon>
        <taxon>Oryctolagus</taxon>
    </lineage>
</organism>
<evidence type="ECO:0000256" key="2">
    <source>
        <dbReference type="ARBA" id="ARBA00022490"/>
    </source>
</evidence>
<evidence type="ECO:0000256" key="7">
    <source>
        <dbReference type="ARBA" id="ARBA00023054"/>
    </source>
</evidence>
<dbReference type="Bgee" id="ENSOCUG00000038705">
    <property type="expression patterns" value="Expressed in testis and 1 other cell type or tissue"/>
</dbReference>
<keyword evidence="13" id="KW-1185">Reference proteome</keyword>
<dbReference type="GO" id="GO:0007018">
    <property type="term" value="P:microtubule-based movement"/>
    <property type="evidence" value="ECO:0007669"/>
    <property type="project" value="InterPro"/>
</dbReference>
<comment type="subcellular location">
    <subcellularLocation>
        <location evidence="1">Cytoplasm</location>
        <location evidence="1">Cytoskeleton</location>
    </subcellularLocation>
</comment>
<dbReference type="PANTHER" id="PTHR22878:SF64">
    <property type="entry name" value="DYNEIN AXONEMAL HEAVY CHAIN 14"/>
    <property type="match status" value="1"/>
</dbReference>
<dbReference type="PaxDb" id="9986-ENSOCUP00000001954"/>
<dbReference type="InParanoid" id="A0A5F9D3L8"/>
<evidence type="ECO:0000259" key="11">
    <source>
        <dbReference type="Pfam" id="PF12781"/>
    </source>
</evidence>
<evidence type="ECO:0000313" key="13">
    <source>
        <dbReference type="Proteomes" id="UP000001811"/>
    </source>
</evidence>
<dbReference type="GO" id="GO:0005524">
    <property type="term" value="F:ATP binding"/>
    <property type="evidence" value="ECO:0007669"/>
    <property type="project" value="UniProtKB-KW"/>
</dbReference>